<dbReference type="EMBL" id="GDID01000714">
    <property type="protein sequence ID" value="JAP95892.1"/>
    <property type="molecule type" value="Transcribed_RNA"/>
</dbReference>
<dbReference type="PRINTS" id="PR00449">
    <property type="entry name" value="RASTRNSFRMNG"/>
</dbReference>
<dbReference type="InterPro" id="IPR001806">
    <property type="entry name" value="Small_GTPase"/>
</dbReference>
<evidence type="ECO:0000256" key="2">
    <source>
        <dbReference type="ARBA" id="ARBA00023134"/>
    </source>
</evidence>
<accession>A0A146KGS4</accession>
<keyword evidence="1" id="KW-0547">Nucleotide-binding</keyword>
<keyword evidence="2" id="KW-0342">GTP-binding</keyword>
<dbReference type="FunFam" id="3.40.50.300:FF:001447">
    <property type="entry name" value="Ras-related protein Rab-1B"/>
    <property type="match status" value="1"/>
</dbReference>
<sequence length="216" mass="24376">MTNQDVMFKVLVVGNAGVGKTCILKRLIYKSFSEAYKSTIGVDFGFYKAQIDENTSARMMLYDIAGQERYNVLMRSYYKDAYCAFVVGDLTSATLRDDLRSWKSSIDSKVTFPNTQETIPVYMLCNKCDLPNEYQDADLEKMSQELGFQKWFKTSALTGNNLEEATIDLAKLVIRYIEEKGVNKKGDDENIINLVEDEPQNGEQKGGKPKPKGGCC</sequence>
<dbReference type="PANTHER" id="PTHR47977">
    <property type="entry name" value="RAS-RELATED PROTEIN RAB"/>
    <property type="match status" value="1"/>
</dbReference>
<dbReference type="InterPro" id="IPR005225">
    <property type="entry name" value="Small_GTP-bd"/>
</dbReference>
<dbReference type="InterPro" id="IPR027417">
    <property type="entry name" value="P-loop_NTPase"/>
</dbReference>
<proteinExistence type="predicted"/>
<dbReference type="PROSITE" id="PS51419">
    <property type="entry name" value="RAB"/>
    <property type="match status" value="1"/>
</dbReference>
<dbReference type="NCBIfam" id="TIGR00231">
    <property type="entry name" value="small_GTP"/>
    <property type="match status" value="1"/>
</dbReference>
<protein>
    <submittedName>
        <fullName evidence="4">Rab32</fullName>
    </submittedName>
</protein>
<dbReference type="GO" id="GO:0005525">
    <property type="term" value="F:GTP binding"/>
    <property type="evidence" value="ECO:0007669"/>
    <property type="project" value="UniProtKB-KW"/>
</dbReference>
<dbReference type="Gene3D" id="3.40.50.300">
    <property type="entry name" value="P-loop containing nucleotide triphosphate hydrolases"/>
    <property type="match status" value="1"/>
</dbReference>
<evidence type="ECO:0000256" key="1">
    <source>
        <dbReference type="ARBA" id="ARBA00022741"/>
    </source>
</evidence>
<dbReference type="Pfam" id="PF00071">
    <property type="entry name" value="Ras"/>
    <property type="match status" value="1"/>
</dbReference>
<dbReference type="SMART" id="SM00175">
    <property type="entry name" value="RAB"/>
    <property type="match status" value="1"/>
</dbReference>
<evidence type="ECO:0000313" key="4">
    <source>
        <dbReference type="EMBL" id="JAP95892.1"/>
    </source>
</evidence>
<name>A0A146KGS4_9EUKA</name>
<dbReference type="SMART" id="SM00174">
    <property type="entry name" value="RHO"/>
    <property type="match status" value="1"/>
</dbReference>
<dbReference type="GO" id="GO:0003924">
    <property type="term" value="F:GTPase activity"/>
    <property type="evidence" value="ECO:0007669"/>
    <property type="project" value="InterPro"/>
</dbReference>
<dbReference type="SMART" id="SM00173">
    <property type="entry name" value="RAS"/>
    <property type="match status" value="1"/>
</dbReference>
<gene>
    <name evidence="4" type="ORF">TPC1_10960</name>
</gene>
<organism evidence="4">
    <name type="scientific">Trepomonas sp. PC1</name>
    <dbReference type="NCBI Taxonomy" id="1076344"/>
    <lineage>
        <taxon>Eukaryota</taxon>
        <taxon>Metamonada</taxon>
        <taxon>Diplomonadida</taxon>
        <taxon>Hexamitidae</taxon>
        <taxon>Hexamitinae</taxon>
        <taxon>Trepomonas</taxon>
    </lineage>
</organism>
<feature type="compositionally biased region" description="Basic residues" evidence="3">
    <location>
        <begin position="207"/>
        <end position="216"/>
    </location>
</feature>
<dbReference type="InterPro" id="IPR050227">
    <property type="entry name" value="Rab"/>
</dbReference>
<dbReference type="SUPFAM" id="SSF52540">
    <property type="entry name" value="P-loop containing nucleoside triphosphate hydrolases"/>
    <property type="match status" value="1"/>
</dbReference>
<feature type="region of interest" description="Disordered" evidence="3">
    <location>
        <begin position="196"/>
        <end position="216"/>
    </location>
</feature>
<evidence type="ECO:0000256" key="3">
    <source>
        <dbReference type="SAM" id="MobiDB-lite"/>
    </source>
</evidence>
<reference evidence="4" key="1">
    <citation type="submission" date="2015-07" db="EMBL/GenBank/DDBJ databases">
        <title>Adaptation to a free-living lifestyle via gene acquisitions in the diplomonad Trepomonas sp. PC1.</title>
        <authorList>
            <person name="Xu F."/>
            <person name="Jerlstrom-Hultqvist J."/>
            <person name="Kolisko M."/>
            <person name="Simpson A.G.B."/>
            <person name="Roger A.J."/>
            <person name="Svard S.G."/>
            <person name="Andersson J.O."/>
        </authorList>
    </citation>
    <scope>NUCLEOTIDE SEQUENCE</scope>
    <source>
        <strain evidence="4">PC1</strain>
    </source>
</reference>
<dbReference type="PROSITE" id="PS51421">
    <property type="entry name" value="RAS"/>
    <property type="match status" value="1"/>
</dbReference>
<dbReference type="AlphaFoldDB" id="A0A146KGS4"/>